<dbReference type="SUPFAM" id="SSF52743">
    <property type="entry name" value="Subtilisin-like"/>
    <property type="match status" value="1"/>
</dbReference>
<protein>
    <recommendedName>
        <fullName evidence="6">Peptidase S8/S53 domain-containing protein</fullName>
    </recommendedName>
</protein>
<dbReference type="PANTHER" id="PTHR43806:SF11">
    <property type="entry name" value="CEREVISIN-RELATED"/>
    <property type="match status" value="1"/>
</dbReference>
<keyword evidence="4" id="KW-0720">Serine protease</keyword>
<dbReference type="InterPro" id="IPR050131">
    <property type="entry name" value="Peptidase_S8_subtilisin-like"/>
</dbReference>
<dbReference type="GO" id="GO:0051118">
    <property type="term" value="F:glucan endo-1,3-alpha-glucosidase activity"/>
    <property type="evidence" value="ECO:0007669"/>
    <property type="project" value="InterPro"/>
</dbReference>
<keyword evidence="2" id="KW-0645">Protease</keyword>
<gene>
    <name evidence="7" type="ORF">IFR04_007726</name>
</gene>
<evidence type="ECO:0000256" key="5">
    <source>
        <dbReference type="SAM" id="SignalP"/>
    </source>
</evidence>
<feature type="signal peptide" evidence="5">
    <location>
        <begin position="1"/>
        <end position="19"/>
    </location>
</feature>
<dbReference type="GO" id="GO:0006508">
    <property type="term" value="P:proteolysis"/>
    <property type="evidence" value="ECO:0007669"/>
    <property type="project" value="UniProtKB-KW"/>
</dbReference>
<comment type="caution">
    <text evidence="7">The sequence shown here is derived from an EMBL/GenBank/DDBJ whole genome shotgun (WGS) entry which is preliminary data.</text>
</comment>
<comment type="similarity">
    <text evidence="1">Belongs to the peptidase S8 family.</text>
</comment>
<dbReference type="InterPro" id="IPR000209">
    <property type="entry name" value="Peptidase_S8/S53_dom"/>
</dbReference>
<sequence length="1312" mass="141350">MRMLHLLAALLVPLLQVQAAAVFSHFMVGNTQSFELVDWETNIVIAQSYHVDAFALNMANGWEYNAAQVSLAFTAANNYGFKLFFSFDYAGNGPWLKSDVTQFIQEYAANGAYYHYNGKPFVSTFEGPGSAADWVDIKSDTGCFFVPDWSSIGAGPALDKGVADGLFRMSHDGWGAMLPFLIDTYKNGEATFNNEQLFVWYRINPTGSGCNFGGTSGNTASQLQVEFEPQSIVKDSIFVSALLSYDASITVQIGGNSYTPDWDVIPFNHQGMFFASVPFGGSTGDVQSDPITTDCSANNGYQNWNAIAFSTSREIPSAVETVPLGELVCVEGFGTNDFAAICKFTCGLGYCPSTACTCSALGQQPTLPVALATKGYSRNGWIEFQGLCEFGCSGEGNYGGLCDFSCGYGFCPEPCTCLSNGTQSTPPTFDPTIVGYADVGLDADTYGPLCNFTCSHGYCPTPNACLETITINPAEEDSIPTLPTLPSYDADPNVTYYAADFFNYESQDTSDLSVDVILLESADVSSVSISCDDITPGAEGGTLGCIGEAVEFLMMSLLSDTYATRPAKRSLHTANYTFATHSDWKPSGNCSNSHCMLQAGAPTHKWTLVGNGSYNGAHHDLHFLHTGTNVAYQAVRSGSSGSRNNISERANPHVSISAILAAKPGKTWELAEFEPDENSPKPYNKVLADLAAVAAMESAMKGFTVSCQDYKDNSTRLNDSNNLAEGVMDITFPTVGTIAALSSATVNNWVATCATEAAARRTFIIYPEDGLDVDSLSSLLASFENANVAAQLSTNLFGVLFWRADLTPAQVIKVTQEKQTLGVEAKCTDDCQNPSDRDRSNKDAVRDSPCHKTKYFLANINETTKLVGRDLGQISQSQAPAELRFISQSPSAAYPDPDNWGFYDYDASAGQNAIIYVLDAEWFDLSLPEFDSIRPTTQVRWIGREGVGPAQTWNSHGTGMLSLVVGAQLGVAKKCTPRPFTYDYRDGKQWVIVALDEIYTDWVSTVASGTLDPTLNPFAVLSMSFGHYANILGPDAFETTFSRMLKRLTALNVLSVVSAGNEGSSILKAPAIFGDPLSSNYVSTMLVVGAVDNSGVVQAFSNYAGYVRLYAPGRSLEQPYWSSVGQQSFYYDSGTSHSCAKTAGLAAYLIGLTSSRTYFPSISALSNGIRALAWERIPGSNAPAIYNNAYNPIHARALHEISTVAVDNQKYRYATSGARYMAKKTKAAKGSALSPQGQTEAPPKIVMERKRKLSIDPSSSCASEKLELAAMESLSKGAQSQTLGQISGQSQLLSLENEDTEDAYEAYGIKLL</sequence>
<evidence type="ECO:0000313" key="8">
    <source>
        <dbReference type="Proteomes" id="UP000664132"/>
    </source>
</evidence>
<dbReference type="GO" id="GO:0004252">
    <property type="term" value="F:serine-type endopeptidase activity"/>
    <property type="evidence" value="ECO:0007669"/>
    <property type="project" value="InterPro"/>
</dbReference>
<dbReference type="OrthoDB" id="1046782at2759"/>
<dbReference type="InterPro" id="IPR036852">
    <property type="entry name" value="Peptidase_S8/S53_dom_sf"/>
</dbReference>
<dbReference type="EMBL" id="JAFJYH010000112">
    <property type="protein sequence ID" value="KAG4419130.1"/>
    <property type="molecule type" value="Genomic_DNA"/>
</dbReference>
<evidence type="ECO:0000256" key="3">
    <source>
        <dbReference type="ARBA" id="ARBA00022801"/>
    </source>
</evidence>
<dbReference type="Pfam" id="PF03659">
    <property type="entry name" value="Glyco_hydro_71"/>
    <property type="match status" value="2"/>
</dbReference>
<dbReference type="Pfam" id="PF00082">
    <property type="entry name" value="Peptidase_S8"/>
    <property type="match status" value="1"/>
</dbReference>
<keyword evidence="8" id="KW-1185">Reference proteome</keyword>
<evidence type="ECO:0000259" key="6">
    <source>
        <dbReference type="Pfam" id="PF00082"/>
    </source>
</evidence>
<keyword evidence="3" id="KW-0378">Hydrolase</keyword>
<dbReference type="PANTHER" id="PTHR43806">
    <property type="entry name" value="PEPTIDASE S8"/>
    <property type="match status" value="1"/>
</dbReference>
<feature type="chain" id="PRO_5034673371" description="Peptidase S8/S53 domain-containing protein" evidence="5">
    <location>
        <begin position="20"/>
        <end position="1312"/>
    </location>
</feature>
<evidence type="ECO:0000313" key="7">
    <source>
        <dbReference type="EMBL" id="KAG4419130.1"/>
    </source>
</evidence>
<accession>A0A8H7TCL2</accession>
<dbReference type="CDD" id="cd11577">
    <property type="entry name" value="GH71"/>
    <property type="match status" value="1"/>
</dbReference>
<feature type="domain" description="Peptidase S8/S53" evidence="6">
    <location>
        <begin position="950"/>
        <end position="1150"/>
    </location>
</feature>
<reference evidence="7" key="1">
    <citation type="submission" date="2021-02" db="EMBL/GenBank/DDBJ databases">
        <title>Genome sequence Cadophora malorum strain M34.</title>
        <authorList>
            <person name="Stefanovic E."/>
            <person name="Vu D."/>
            <person name="Scully C."/>
            <person name="Dijksterhuis J."/>
            <person name="Roader J."/>
            <person name="Houbraken J."/>
        </authorList>
    </citation>
    <scope>NUCLEOTIDE SEQUENCE</scope>
    <source>
        <strain evidence="7">M34</strain>
    </source>
</reference>
<dbReference type="Gene3D" id="3.40.50.200">
    <property type="entry name" value="Peptidase S8/S53 domain"/>
    <property type="match status" value="1"/>
</dbReference>
<proteinExistence type="inferred from homology"/>
<keyword evidence="5" id="KW-0732">Signal</keyword>
<dbReference type="Proteomes" id="UP000664132">
    <property type="component" value="Unassembled WGS sequence"/>
</dbReference>
<dbReference type="InterPro" id="IPR005197">
    <property type="entry name" value="Glyco_hydro_71"/>
</dbReference>
<name>A0A8H7TCL2_9HELO</name>
<evidence type="ECO:0000256" key="2">
    <source>
        <dbReference type="ARBA" id="ARBA00022670"/>
    </source>
</evidence>
<organism evidence="7 8">
    <name type="scientific">Cadophora malorum</name>
    <dbReference type="NCBI Taxonomy" id="108018"/>
    <lineage>
        <taxon>Eukaryota</taxon>
        <taxon>Fungi</taxon>
        <taxon>Dikarya</taxon>
        <taxon>Ascomycota</taxon>
        <taxon>Pezizomycotina</taxon>
        <taxon>Leotiomycetes</taxon>
        <taxon>Helotiales</taxon>
        <taxon>Ploettnerulaceae</taxon>
        <taxon>Cadophora</taxon>
    </lineage>
</organism>
<dbReference type="Gene3D" id="3.20.20.80">
    <property type="entry name" value="Glycosidases"/>
    <property type="match status" value="1"/>
</dbReference>
<evidence type="ECO:0000256" key="1">
    <source>
        <dbReference type="ARBA" id="ARBA00011073"/>
    </source>
</evidence>
<evidence type="ECO:0000256" key="4">
    <source>
        <dbReference type="ARBA" id="ARBA00022825"/>
    </source>
</evidence>